<dbReference type="AlphaFoldDB" id="A0A061RZH2"/>
<organism evidence="1">
    <name type="scientific">Tetraselmis sp. GSL018</name>
    <dbReference type="NCBI Taxonomy" id="582737"/>
    <lineage>
        <taxon>Eukaryota</taxon>
        <taxon>Viridiplantae</taxon>
        <taxon>Chlorophyta</taxon>
        <taxon>core chlorophytes</taxon>
        <taxon>Chlorodendrophyceae</taxon>
        <taxon>Chlorodendrales</taxon>
        <taxon>Chlorodendraceae</taxon>
        <taxon>Tetraselmis</taxon>
    </lineage>
</organism>
<sequence>FISSGVIPHAASITETHPQDQKVSCWNRQKKALHVPKEIQAAHRVHEYGCMLS</sequence>
<accession>A0A061RZH2</accession>
<feature type="non-terminal residue" evidence="1">
    <location>
        <position position="1"/>
    </location>
</feature>
<evidence type="ECO:0000313" key="1">
    <source>
        <dbReference type="EMBL" id="JAC76124.1"/>
    </source>
</evidence>
<protein>
    <submittedName>
        <fullName evidence="1">Uncharacterized protein</fullName>
    </submittedName>
</protein>
<dbReference type="EMBL" id="GBEZ01009467">
    <property type="protein sequence ID" value="JAC76124.1"/>
    <property type="molecule type" value="Transcribed_RNA"/>
</dbReference>
<reference evidence="1" key="1">
    <citation type="submission" date="2014-05" db="EMBL/GenBank/DDBJ databases">
        <title>The transcriptome of the halophilic microalga Tetraselmis sp. GSL018 isolated from the Great Salt Lake, Utah.</title>
        <authorList>
            <person name="Jinkerson R.E."/>
            <person name="D'Adamo S."/>
            <person name="Posewitz M.C."/>
        </authorList>
    </citation>
    <scope>NUCLEOTIDE SEQUENCE</scope>
    <source>
        <strain evidence="1">GSL018</strain>
    </source>
</reference>
<name>A0A061RZH2_9CHLO</name>
<gene>
    <name evidence="1" type="ORF">TSPGSL018_21093</name>
</gene>
<proteinExistence type="predicted"/>